<gene>
    <name evidence="1" type="ORF">SAMN04487911_10351</name>
</gene>
<keyword evidence="2" id="KW-1185">Reference proteome</keyword>
<name>A0A1M6C1N6_9FLAO</name>
<protein>
    <submittedName>
        <fullName evidence="1">Uncharacterized protein</fullName>
    </submittedName>
</protein>
<dbReference type="STRING" id="558155.SAMN04487911_10351"/>
<reference evidence="1 2" key="1">
    <citation type="submission" date="2016-11" db="EMBL/GenBank/DDBJ databases">
        <authorList>
            <person name="Jaros S."/>
            <person name="Januszkiewicz K."/>
            <person name="Wedrychowicz H."/>
        </authorList>
    </citation>
    <scope>NUCLEOTIDE SEQUENCE [LARGE SCALE GENOMIC DNA]</scope>
    <source>
        <strain evidence="1 2">CGMCC 1.8863</strain>
    </source>
</reference>
<organism evidence="1 2">
    <name type="scientific">Arenibacter nanhaiticus</name>
    <dbReference type="NCBI Taxonomy" id="558155"/>
    <lineage>
        <taxon>Bacteria</taxon>
        <taxon>Pseudomonadati</taxon>
        <taxon>Bacteroidota</taxon>
        <taxon>Flavobacteriia</taxon>
        <taxon>Flavobacteriales</taxon>
        <taxon>Flavobacteriaceae</taxon>
        <taxon>Arenibacter</taxon>
    </lineage>
</organism>
<dbReference type="Proteomes" id="UP000184231">
    <property type="component" value="Unassembled WGS sequence"/>
</dbReference>
<sequence length="65" mass="7784">MFFFLWHVCSGQGEDSLFNEIKLEHSKLYFKNLIEETPDNCLFIFNNYGLNLAQFIHSVEGYWNM</sequence>
<dbReference type="AlphaFoldDB" id="A0A1M6C1N6"/>
<proteinExistence type="predicted"/>
<evidence type="ECO:0000313" key="2">
    <source>
        <dbReference type="Proteomes" id="UP000184231"/>
    </source>
</evidence>
<dbReference type="EMBL" id="FQYX01000003">
    <property type="protein sequence ID" value="SHI54912.1"/>
    <property type="molecule type" value="Genomic_DNA"/>
</dbReference>
<evidence type="ECO:0000313" key="1">
    <source>
        <dbReference type="EMBL" id="SHI54912.1"/>
    </source>
</evidence>
<accession>A0A1M6C1N6</accession>